<gene>
    <name evidence="1" type="ORF">Vbra_12896</name>
</gene>
<dbReference type="InParanoid" id="A0A0G4ERV3"/>
<protein>
    <submittedName>
        <fullName evidence="1">Uncharacterized protein</fullName>
    </submittedName>
</protein>
<proteinExistence type="predicted"/>
<dbReference type="VEuPathDB" id="CryptoDB:Vbra_12896"/>
<evidence type="ECO:0000313" key="2">
    <source>
        <dbReference type="Proteomes" id="UP000041254"/>
    </source>
</evidence>
<dbReference type="Proteomes" id="UP000041254">
    <property type="component" value="Unassembled WGS sequence"/>
</dbReference>
<dbReference type="SUPFAM" id="SSF52540">
    <property type="entry name" value="P-loop containing nucleoside triphosphate hydrolases"/>
    <property type="match status" value="1"/>
</dbReference>
<dbReference type="OrthoDB" id="10267729at2759"/>
<dbReference type="AlphaFoldDB" id="A0A0G4ERV3"/>
<name>A0A0G4ERV3_VITBC</name>
<dbReference type="EMBL" id="CDMY01000295">
    <property type="protein sequence ID" value="CEM00627.1"/>
    <property type="molecule type" value="Genomic_DNA"/>
</dbReference>
<dbReference type="Gene3D" id="3.40.50.300">
    <property type="entry name" value="P-loop containing nucleotide triphosphate hydrolases"/>
    <property type="match status" value="1"/>
</dbReference>
<evidence type="ECO:0000313" key="1">
    <source>
        <dbReference type="EMBL" id="CEM00627.1"/>
    </source>
</evidence>
<accession>A0A0G4ERV3</accession>
<dbReference type="InterPro" id="IPR027417">
    <property type="entry name" value="P-loop_NTPase"/>
</dbReference>
<organism evidence="1 2">
    <name type="scientific">Vitrella brassicaformis (strain CCMP3155)</name>
    <dbReference type="NCBI Taxonomy" id="1169540"/>
    <lineage>
        <taxon>Eukaryota</taxon>
        <taxon>Sar</taxon>
        <taxon>Alveolata</taxon>
        <taxon>Colpodellida</taxon>
        <taxon>Vitrellaceae</taxon>
        <taxon>Vitrella</taxon>
    </lineage>
</organism>
<keyword evidence="2" id="KW-1185">Reference proteome</keyword>
<sequence>MQHSSGHSGECQCAKCVQLRVTIEALQTTISRAARSPDGDDGEADDGGLHTALDLLQTFQLRHSNAIAPDNKNAESAGTAGVRCFEDILCPPLRPPFCFPDSTRGLRQLSYDPSAFRPRDYHRFLLTGRLAPLTHTTQRDARGCRGGPPIEVTMAFLVGSGRSGTTFLAEVVSQLGCDEAAGYDGIFVLDEPRQLWLPAFPSMDVWSTEAPKRSGRLGGLSASPLSADAISQVRQGYRRVIRTLVDAQQSPRGGESPDARRVLMVEKFPEHGFSIDLLAKVFQQPHDSISSSQRDDRVSFAAPVRVIHVVRDGIEVARSIRQLCVAGGGASAWYGVKDLWKWRQLLTLIHGLGDLQQPQPSFWSLIRRDYRPASAMAAGASEWTASECGELFAMGLLEWALAIHAARNGTIDQGVSVSEVPYKNMITCPQAAMASVGGALGLSDHAVSSLARVCEAHTSAKSRQAYASGASVMLSDDERRVLSCCGGSLIGAYLVEASMCNPTHREEIERVCRVSQAGEEL</sequence>
<reference evidence="1 2" key="1">
    <citation type="submission" date="2014-11" db="EMBL/GenBank/DDBJ databases">
        <authorList>
            <person name="Zhu J."/>
            <person name="Qi W."/>
            <person name="Song R."/>
        </authorList>
    </citation>
    <scope>NUCLEOTIDE SEQUENCE [LARGE SCALE GENOMIC DNA]</scope>
</reference>